<evidence type="ECO:0000313" key="11">
    <source>
        <dbReference type="Proteomes" id="UP000031631"/>
    </source>
</evidence>
<organism evidence="10 11">
    <name type="scientific">Thiolapillus brandeum</name>
    <dbReference type="NCBI Taxonomy" id="1076588"/>
    <lineage>
        <taxon>Bacteria</taxon>
        <taxon>Pseudomonadati</taxon>
        <taxon>Pseudomonadota</taxon>
        <taxon>Gammaproteobacteria</taxon>
        <taxon>Chromatiales</taxon>
        <taxon>Sedimenticolaceae</taxon>
        <taxon>Thiolapillus</taxon>
    </lineage>
</organism>
<dbReference type="NCBIfam" id="TIGR03506">
    <property type="entry name" value="FlgEFG_subfam"/>
    <property type="match status" value="1"/>
</dbReference>
<dbReference type="RefSeq" id="WP_041066924.1">
    <property type="nucleotide sequence ID" value="NZ_AP012273.1"/>
</dbReference>
<evidence type="ECO:0000256" key="1">
    <source>
        <dbReference type="ARBA" id="ARBA00004117"/>
    </source>
</evidence>
<dbReference type="Pfam" id="PF00460">
    <property type="entry name" value="Flg_bb_rod"/>
    <property type="match status" value="1"/>
</dbReference>
<keyword evidence="4 5" id="KW-0975">Bacterial flagellum</keyword>
<evidence type="ECO:0000259" key="8">
    <source>
        <dbReference type="Pfam" id="PF07559"/>
    </source>
</evidence>
<evidence type="ECO:0000256" key="4">
    <source>
        <dbReference type="ARBA" id="ARBA00023143"/>
    </source>
</evidence>
<dbReference type="GO" id="GO:0009424">
    <property type="term" value="C:bacterial-type flagellum hook"/>
    <property type="evidence" value="ECO:0007669"/>
    <property type="project" value="TreeGrafter"/>
</dbReference>
<dbReference type="InterPro" id="IPR001444">
    <property type="entry name" value="Flag_bb_rod_N"/>
</dbReference>
<feature type="domain" description="Flagellar basal body rod protein N-terminal" evidence="6">
    <location>
        <begin position="3"/>
        <end position="33"/>
    </location>
</feature>
<gene>
    <name evidence="10" type="ORF">TBH_C1365</name>
</gene>
<dbReference type="Gene3D" id="2.60.98.20">
    <property type="entry name" value="Flagellar hook protein FlgE"/>
    <property type="match status" value="1"/>
</dbReference>
<dbReference type="KEGG" id="tbn:TBH_C1365"/>
<dbReference type="Proteomes" id="UP000031631">
    <property type="component" value="Chromosome"/>
</dbReference>
<dbReference type="SUPFAM" id="SSF117143">
    <property type="entry name" value="Flagellar hook protein flgE"/>
    <property type="match status" value="1"/>
</dbReference>
<evidence type="ECO:0000259" key="6">
    <source>
        <dbReference type="Pfam" id="PF00460"/>
    </source>
</evidence>
<sequence length="408" mass="42318">MSFNTALSGIRAASGDLGIIGNNIANANTVGFKGSRAMFGDVYAASLMGAPGTAIGQGVRLKGAAQLFGQGNVAFTGNAMDLAINGRGFFQLSDAGGATVYSRAGAFHLDRDGYVANSEGLYLMARSADANGSITGGVGPLQIDTSYADPNPSTALNANINFDARAGETDSSWALVGGVPDPAGYNSSTTTSVYDSQGNPHDITLYYSKQDPATNPNTWTVRTMIDGAVLDTSTVSFNDDGSYNSPANITLTWNPSGGATPGQTITVDLSKSTQYGSDFAVNSIYQDGFSTGQILGVDIDQEGTVFARYTNGQSRSIGQVVLANFANEQGLQPLGDTAWANTYASGPPVVSAPGTSGLGLIQSGALEESNVDLTEQLVKMIVAQRNFQANAQTIQTEDTVTQTIINLR</sequence>
<comment type="function">
    <text evidence="5">A flexible structure which links the flagellar filament to the drive apparatus in the basal body.</text>
</comment>
<dbReference type="GO" id="GO:0071978">
    <property type="term" value="P:bacterial-type flagellum-dependent swarming motility"/>
    <property type="evidence" value="ECO:0007669"/>
    <property type="project" value="TreeGrafter"/>
</dbReference>
<feature type="domain" description="Flagellar hook protein FlgE/F/G-like D1" evidence="9">
    <location>
        <begin position="83"/>
        <end position="140"/>
    </location>
</feature>
<dbReference type="EMBL" id="AP012273">
    <property type="protein sequence ID" value="BAO44288.1"/>
    <property type="molecule type" value="Genomic_DNA"/>
</dbReference>
<keyword evidence="10" id="KW-0282">Flagellum</keyword>
<protein>
    <recommendedName>
        <fullName evidence="3 5">Flagellar hook protein FlgE</fullName>
    </recommendedName>
</protein>
<proteinExistence type="inferred from homology"/>
<evidence type="ECO:0000259" key="7">
    <source>
        <dbReference type="Pfam" id="PF06429"/>
    </source>
</evidence>
<dbReference type="Pfam" id="PF07559">
    <property type="entry name" value="FlgE_D2"/>
    <property type="match status" value="1"/>
</dbReference>
<dbReference type="GO" id="GO:0009425">
    <property type="term" value="C:bacterial-type flagellum basal body"/>
    <property type="evidence" value="ECO:0007669"/>
    <property type="project" value="UniProtKB-SubCell"/>
</dbReference>
<keyword evidence="10" id="KW-0969">Cilium</keyword>
<evidence type="ECO:0000256" key="5">
    <source>
        <dbReference type="RuleBase" id="RU362116"/>
    </source>
</evidence>
<dbReference type="InterPro" id="IPR037058">
    <property type="entry name" value="Falgellar_hook_FlgE_sf"/>
</dbReference>
<evidence type="ECO:0000313" key="10">
    <source>
        <dbReference type="EMBL" id="BAO44288.1"/>
    </source>
</evidence>
<dbReference type="Pfam" id="PF22692">
    <property type="entry name" value="LlgE_F_G_D1"/>
    <property type="match status" value="1"/>
</dbReference>
<reference evidence="10 11" key="1">
    <citation type="journal article" date="2014" name="PLoS ONE">
        <title>Physiological and genomic features of a novel sulfur-oxidizing gammaproteobacterium belonging to a previously uncultivated symbiotic lineage isolated from a hydrothermal vent.</title>
        <authorList>
            <person name="Nunoura T."/>
            <person name="Takaki Y."/>
            <person name="Kazama H."/>
            <person name="Kakuta J."/>
            <person name="Shimamura S."/>
            <person name="Makita H."/>
            <person name="Hirai M."/>
            <person name="Miyazaki M."/>
            <person name="Takai K."/>
        </authorList>
    </citation>
    <scope>NUCLEOTIDE SEQUENCE [LARGE SCALE GENOMIC DNA]</scope>
    <source>
        <strain evidence="10 11">Hiromi1</strain>
    </source>
</reference>
<dbReference type="OrthoDB" id="8578401at2"/>
<dbReference type="NCBIfam" id="NF004238">
    <property type="entry name" value="PRK05682.1-1"/>
    <property type="match status" value="1"/>
</dbReference>
<dbReference type="PANTHER" id="PTHR30435">
    <property type="entry name" value="FLAGELLAR PROTEIN"/>
    <property type="match status" value="1"/>
</dbReference>
<name>A0A7U6JI07_9GAMM</name>
<dbReference type="InterPro" id="IPR020013">
    <property type="entry name" value="Flagellar_FlgE/F/G"/>
</dbReference>
<evidence type="ECO:0000256" key="3">
    <source>
        <dbReference type="ARBA" id="ARBA00019015"/>
    </source>
</evidence>
<accession>A0A7U6JI07</accession>
<dbReference type="Pfam" id="PF06429">
    <property type="entry name" value="Flg_bbr_C"/>
    <property type="match status" value="1"/>
</dbReference>
<keyword evidence="10" id="KW-0966">Cell projection</keyword>
<evidence type="ECO:0000256" key="2">
    <source>
        <dbReference type="ARBA" id="ARBA00009677"/>
    </source>
</evidence>
<keyword evidence="11" id="KW-1185">Reference proteome</keyword>
<feature type="domain" description="Flagellar hook protein FlgE D2" evidence="8">
    <location>
        <begin position="180"/>
        <end position="289"/>
    </location>
</feature>
<dbReference type="PANTHER" id="PTHR30435:SF1">
    <property type="entry name" value="FLAGELLAR HOOK PROTEIN FLGE"/>
    <property type="match status" value="1"/>
</dbReference>
<comment type="similarity">
    <text evidence="2 5">Belongs to the flagella basal body rod proteins family.</text>
</comment>
<dbReference type="InterPro" id="IPR053967">
    <property type="entry name" value="LlgE_F_G-like_D1"/>
</dbReference>
<dbReference type="InterPro" id="IPR010930">
    <property type="entry name" value="Flg_bb/hook_C_dom"/>
</dbReference>
<feature type="domain" description="Flagellar basal-body/hook protein C-terminal" evidence="7">
    <location>
        <begin position="362"/>
        <end position="407"/>
    </location>
</feature>
<dbReference type="InterPro" id="IPR037925">
    <property type="entry name" value="FlgE/F/G-like"/>
</dbReference>
<dbReference type="GO" id="GO:0005829">
    <property type="term" value="C:cytosol"/>
    <property type="evidence" value="ECO:0007669"/>
    <property type="project" value="TreeGrafter"/>
</dbReference>
<dbReference type="AlphaFoldDB" id="A0A7U6JI07"/>
<comment type="subcellular location">
    <subcellularLocation>
        <location evidence="1 5">Bacterial flagellum basal body</location>
    </subcellularLocation>
</comment>
<dbReference type="InterPro" id="IPR011491">
    <property type="entry name" value="FlgE_D2"/>
</dbReference>
<evidence type="ECO:0000259" key="9">
    <source>
        <dbReference type="Pfam" id="PF22692"/>
    </source>
</evidence>